<feature type="transmembrane region" description="Helical" evidence="1">
    <location>
        <begin position="67"/>
        <end position="88"/>
    </location>
</feature>
<keyword evidence="1" id="KW-0812">Transmembrane</keyword>
<accession>A0A840AK79</accession>
<evidence type="ECO:0000256" key="1">
    <source>
        <dbReference type="SAM" id="Phobius"/>
    </source>
</evidence>
<organism evidence="2 3">
    <name type="scientific">Kaistia hirudinis</name>
    <dbReference type="NCBI Taxonomy" id="1293440"/>
    <lineage>
        <taxon>Bacteria</taxon>
        <taxon>Pseudomonadati</taxon>
        <taxon>Pseudomonadota</taxon>
        <taxon>Alphaproteobacteria</taxon>
        <taxon>Hyphomicrobiales</taxon>
        <taxon>Kaistiaceae</taxon>
        <taxon>Kaistia</taxon>
    </lineage>
</organism>
<evidence type="ECO:0000313" key="2">
    <source>
        <dbReference type="EMBL" id="MBB3930729.1"/>
    </source>
</evidence>
<keyword evidence="3" id="KW-1185">Reference proteome</keyword>
<keyword evidence="1" id="KW-0472">Membrane</keyword>
<protein>
    <submittedName>
        <fullName evidence="2">Putative membrane protein</fullName>
    </submittedName>
</protein>
<name>A0A840AK79_9HYPH</name>
<dbReference type="AlphaFoldDB" id="A0A840AK79"/>
<feature type="transmembrane region" description="Helical" evidence="1">
    <location>
        <begin position="94"/>
        <end position="112"/>
    </location>
</feature>
<gene>
    <name evidence="2" type="ORF">GGR25_001768</name>
</gene>
<dbReference type="RefSeq" id="WP_183398357.1">
    <property type="nucleotide sequence ID" value="NZ_JACIDS010000002.1"/>
</dbReference>
<sequence>MEEAPPDDLAAHPYAWAGPLPPPQLLRQFDDVVADGAERIMRQWEGESGHRRMMERREAEIFARADLLGRLFAFAFVLLALAVTAVAITHAQPFVAAILGGTTIASIVWAFLRTHRDGG</sequence>
<keyword evidence="1" id="KW-1133">Transmembrane helix</keyword>
<dbReference type="Pfam" id="PF10097">
    <property type="entry name" value="DUF2335"/>
    <property type="match status" value="1"/>
</dbReference>
<reference evidence="2 3" key="1">
    <citation type="submission" date="2020-08" db="EMBL/GenBank/DDBJ databases">
        <title>Genomic Encyclopedia of Type Strains, Phase IV (KMG-IV): sequencing the most valuable type-strain genomes for metagenomic binning, comparative biology and taxonomic classification.</title>
        <authorList>
            <person name="Goeker M."/>
        </authorList>
    </citation>
    <scope>NUCLEOTIDE SEQUENCE [LARGE SCALE GENOMIC DNA]</scope>
    <source>
        <strain evidence="2 3">DSM 25966</strain>
    </source>
</reference>
<dbReference type="EMBL" id="JACIDS010000002">
    <property type="protein sequence ID" value="MBB3930729.1"/>
    <property type="molecule type" value="Genomic_DNA"/>
</dbReference>
<comment type="caution">
    <text evidence="2">The sequence shown here is derived from an EMBL/GenBank/DDBJ whole genome shotgun (WGS) entry which is preliminary data.</text>
</comment>
<evidence type="ECO:0000313" key="3">
    <source>
        <dbReference type="Proteomes" id="UP000553963"/>
    </source>
</evidence>
<proteinExistence type="predicted"/>
<dbReference type="InterPro" id="IPR019284">
    <property type="entry name" value="RP532"/>
</dbReference>
<dbReference type="Proteomes" id="UP000553963">
    <property type="component" value="Unassembled WGS sequence"/>
</dbReference>